<protein>
    <submittedName>
        <fullName evidence="4">Uncharacterized protein</fullName>
    </submittedName>
</protein>
<evidence type="ECO:0000256" key="3">
    <source>
        <dbReference type="ARBA" id="ARBA00022490"/>
    </source>
</evidence>
<dbReference type="Proteomes" id="UP001369086">
    <property type="component" value="Unassembled WGS sequence"/>
</dbReference>
<evidence type="ECO:0000313" key="4">
    <source>
        <dbReference type="EMBL" id="KAK6489951.1"/>
    </source>
</evidence>
<name>A0ABR0ZYQ2_HUSHU</name>
<dbReference type="InterPro" id="IPR036723">
    <property type="entry name" value="Alpha-catenin/vinculin-like_sf"/>
</dbReference>
<dbReference type="Gene3D" id="1.20.120.810">
    <property type="entry name" value="Vinculin, Vh2 four-helix bundle"/>
    <property type="match status" value="2"/>
</dbReference>
<evidence type="ECO:0000256" key="1">
    <source>
        <dbReference type="ARBA" id="ARBA00004496"/>
    </source>
</evidence>
<keyword evidence="3" id="KW-0963">Cytoplasm</keyword>
<dbReference type="EMBL" id="JAHFZB010000005">
    <property type="protein sequence ID" value="KAK6489951.1"/>
    <property type="molecule type" value="Genomic_DNA"/>
</dbReference>
<evidence type="ECO:0000313" key="5">
    <source>
        <dbReference type="Proteomes" id="UP001369086"/>
    </source>
</evidence>
<accession>A0ABR0ZYQ2</accession>
<dbReference type="SUPFAM" id="SSF47220">
    <property type="entry name" value="alpha-catenin/vinculin-like"/>
    <property type="match status" value="5"/>
</dbReference>
<dbReference type="Pfam" id="PF01044">
    <property type="entry name" value="Vinculin"/>
    <property type="match status" value="2"/>
</dbReference>
<dbReference type="PRINTS" id="PR00806">
    <property type="entry name" value="VINCULIN"/>
</dbReference>
<comment type="caution">
    <text evidence="4">The sequence shown here is derived from an EMBL/GenBank/DDBJ whole genome shotgun (WGS) entry which is preliminary data.</text>
</comment>
<dbReference type="PANTHER" id="PTHR18914">
    <property type="entry name" value="ALPHA CATENIN"/>
    <property type="match status" value="1"/>
</dbReference>
<dbReference type="InterPro" id="IPR006077">
    <property type="entry name" value="Vinculin/catenin"/>
</dbReference>
<dbReference type="PANTHER" id="PTHR18914:SF30">
    <property type="entry name" value="VINCULIN_ALPHA-CATENIN FAMILY MEMBER 1"/>
    <property type="match status" value="1"/>
</dbReference>
<keyword evidence="5" id="KW-1185">Reference proteome</keyword>
<dbReference type="Gene3D" id="1.20.120.230">
    <property type="entry name" value="Alpha-catenin/vinculin-like"/>
    <property type="match status" value="2"/>
</dbReference>
<comment type="similarity">
    <text evidence="2">Belongs to the vinculin/alpha-catenin family.</text>
</comment>
<sequence length="1467" mass="163734">MATLLESGVTCIIKAKSIERVIAPIAAQVCHLIIISEWGDSDGKFAHLEEEAEEVAKVTKQLALVASRLAEESEDDILRKEMGPARELVVISGNNMLLAAQKLCIQPQYPQHREELIASAQDVLMGTLKILLIEDDAIVRRIVTAAHWLLDCITLLESAKDVSSLLKSFQGFSEALLLLNCLVKSRIQEIRDNSQQEFLDHSLKTLKNCISMLYTALLTSLKHPQNEQARSAKKYITDQMDTTITNIISLLRNDSNEKPQANAGSYSHKLHSLFQLLSRSTCSVIKDSDFDSLVRDLVFHCMAVANASREKKQLKVVKHCQRLLQLRSKISGQAKLLENHAKHMQQDLEESCASMKKELQNLDSSMVTAILYHILDSFTQTKEPLQELVKAAEQSSNIHGVNQLDQLQPFLPAFLMHADRMIQVAGFVSASASNIKNIQAIESSMKCLKLLKDNVVPILLDLNKNSHRSTALERLVVLCQQWESETQQLLGALDDVVNIYEFTDLSIEEIVDDKAKCEKAFKAQSVEHFYEHTSNLIGHVNIIVQAAKRHVDKSDDPIFRNGLLVLVKQVESAIPPVSLAVHQCSKSLSDVKSLVTFSERILKMIKLIHILRDGLNGFHHPDILSPLREQARQLVSSKVAIYTEDPDFSILDIKNKIYNPDDDDDSVKLLEKNVVKPQLLCSIKTIIHNKPLPIINKVNTDTTAQSLDLLPVLHEVLSATKKKDITSLNVACTNLLELSNCYAQAAKEATAITDEAETVKLESLRSGIVTLTPDLIRSAQEVAINPTLRKDSLYKHAALFSNRITEMKQILLPAVGSWYYAVRSMTQNESEDSITQTLHSIGEITRAFSDMVQLAANSKFSNTESTVSAVAQESIAILHTKLKRVQTNAKHLYEVVIALPLGSANLEGPCILWSLSVQVLLNSVDKLLGSNTFDTPGKVLKHEFAHQKCLSTFSENSLRIQQAAALSALCCIDKNMNRNIIDLKGEITDLTETFLQSAELLNTSPLPSINLLARSELLQRELQIKVKMLAGIIGRVNADYEDAVKNTVHLAILTATNHRDKKIASHDNFEKQAASLLANVNFVQENIQSSLCYIRDQRLEDNLSLITEHLCLLTSEIVSKARKITENLDLDDMSRLEILTKDWSAKAHYIVTQLQKVKEINGEVKNLITQGLQSRFFIGSQNTPVEKTVLQSGQPKCKATALSFKKKMDPAHLEKEQPSVNADVIHQHPVTKWDTVKDCNAPQNVFCNSSSAYTLAEAALFLRRETDKWEDENNQIVQVTKEMATQMYNMAQFLKKKGPIKTKEEFIISAKQIAVNGQVITNFAHIIAEYCLDRRCATELLCSAEQILTLTNQLNIISSVKAATPGNKSSDEILVKNAQNLMQIVLKSIKAAETACIKGLRQPPPNTDEAQAAALCIQWKKMLQRHRVREALNPEIDDLGLRKTRLSQATPSLAPVIKIPDSQLKYQ</sequence>
<reference evidence="4 5" key="1">
    <citation type="submission" date="2021-05" db="EMBL/GenBank/DDBJ databases">
        <authorList>
            <person name="Zahm M."/>
            <person name="Klopp C."/>
            <person name="Cabau C."/>
            <person name="Kuhl H."/>
            <person name="Suciu R."/>
            <person name="Ciorpac M."/>
            <person name="Holostenco D."/>
            <person name="Gessner J."/>
            <person name="Wuertz S."/>
            <person name="Hohne C."/>
            <person name="Stock M."/>
            <person name="Gislard M."/>
            <person name="Lluch J."/>
            <person name="Milhes M."/>
            <person name="Lampietro C."/>
            <person name="Lopez Roques C."/>
            <person name="Donnadieu C."/>
            <person name="Du K."/>
            <person name="Schartl M."/>
            <person name="Guiguen Y."/>
        </authorList>
    </citation>
    <scope>NUCLEOTIDE SEQUENCE [LARGE SCALE GENOMIC DNA]</scope>
    <source>
        <strain evidence="4">Hh-F2</strain>
        <tissue evidence="4">Blood</tissue>
    </source>
</reference>
<proteinExistence type="inferred from homology"/>
<evidence type="ECO:0000256" key="2">
    <source>
        <dbReference type="ARBA" id="ARBA00008376"/>
    </source>
</evidence>
<gene>
    <name evidence="4" type="ORF">HHUSO_G6905</name>
</gene>
<comment type="subcellular location">
    <subcellularLocation>
        <location evidence="1">Cytoplasm</location>
    </subcellularLocation>
</comment>
<organism evidence="4 5">
    <name type="scientific">Huso huso</name>
    <name type="common">Beluga</name>
    <name type="synonym">Acipenser huso</name>
    <dbReference type="NCBI Taxonomy" id="61971"/>
    <lineage>
        <taxon>Eukaryota</taxon>
        <taxon>Metazoa</taxon>
        <taxon>Chordata</taxon>
        <taxon>Craniata</taxon>
        <taxon>Vertebrata</taxon>
        <taxon>Euteleostomi</taxon>
        <taxon>Actinopterygii</taxon>
        <taxon>Chondrostei</taxon>
        <taxon>Acipenseriformes</taxon>
        <taxon>Acipenseridae</taxon>
        <taxon>Huso</taxon>
    </lineage>
</organism>